<gene>
    <name evidence="2" type="ORF">Tco025E_01841</name>
</gene>
<protein>
    <submittedName>
        <fullName evidence="2">Membrane associated protein</fullName>
    </submittedName>
</protein>
<organism evidence="2 3">
    <name type="scientific">Trypanosoma conorhini</name>
    <dbReference type="NCBI Taxonomy" id="83891"/>
    <lineage>
        <taxon>Eukaryota</taxon>
        <taxon>Discoba</taxon>
        <taxon>Euglenozoa</taxon>
        <taxon>Kinetoplastea</taxon>
        <taxon>Metakinetoplastina</taxon>
        <taxon>Trypanosomatida</taxon>
        <taxon>Trypanosomatidae</taxon>
        <taxon>Trypanosoma</taxon>
    </lineage>
</organism>
<evidence type="ECO:0000256" key="1">
    <source>
        <dbReference type="SAM" id="MobiDB-lite"/>
    </source>
</evidence>
<proteinExistence type="predicted"/>
<feature type="compositionally biased region" description="Basic and acidic residues" evidence="1">
    <location>
        <begin position="14"/>
        <end position="29"/>
    </location>
</feature>
<dbReference type="AlphaFoldDB" id="A0A422Q7N5"/>
<sequence>MHSEDSIEQLLMMEMEREVERNKASRPEPHGNTTALPPPFEISPIDDHLAKKEEEAIKAEIQRRLRAKEQERTSRDNSVSSSSPLNNSIPLATAAPHASKQTGSKTNAEELARREAEELARREAEERARREAEER</sequence>
<evidence type="ECO:0000313" key="2">
    <source>
        <dbReference type="EMBL" id="RNF25973.1"/>
    </source>
</evidence>
<keyword evidence="3" id="KW-1185">Reference proteome</keyword>
<dbReference type="GeneID" id="40315452"/>
<name>A0A422Q7N5_9TRYP</name>
<reference evidence="2 3" key="1">
    <citation type="journal article" date="2018" name="BMC Genomics">
        <title>Genomic comparison of Trypanosoma conorhini and Trypanosoma rangeli to Trypanosoma cruzi strains of high and low virulence.</title>
        <authorList>
            <person name="Bradwell K.R."/>
            <person name="Koparde V.N."/>
            <person name="Matveyev A.V."/>
            <person name="Serrano M.G."/>
            <person name="Alves J.M."/>
            <person name="Parikh H."/>
            <person name="Huang B."/>
            <person name="Lee V."/>
            <person name="Espinosa-Alvarez O."/>
            <person name="Ortiz P.A."/>
            <person name="Costa-Martins A.G."/>
            <person name="Teixeira M.M."/>
            <person name="Buck G.A."/>
        </authorList>
    </citation>
    <scope>NUCLEOTIDE SEQUENCE [LARGE SCALE GENOMIC DNA]</scope>
    <source>
        <strain evidence="2 3">025E</strain>
    </source>
</reference>
<feature type="non-terminal residue" evidence="2">
    <location>
        <position position="135"/>
    </location>
</feature>
<dbReference type="RefSeq" id="XP_029231179.1">
    <property type="nucleotide sequence ID" value="XM_029368777.1"/>
</dbReference>
<evidence type="ECO:0000313" key="3">
    <source>
        <dbReference type="Proteomes" id="UP000284403"/>
    </source>
</evidence>
<dbReference type="EMBL" id="MKKU01000063">
    <property type="protein sequence ID" value="RNF25973.1"/>
    <property type="molecule type" value="Genomic_DNA"/>
</dbReference>
<feature type="compositionally biased region" description="Basic and acidic residues" evidence="1">
    <location>
        <begin position="107"/>
        <end position="135"/>
    </location>
</feature>
<dbReference type="Proteomes" id="UP000284403">
    <property type="component" value="Unassembled WGS sequence"/>
</dbReference>
<feature type="region of interest" description="Disordered" evidence="1">
    <location>
        <begin position="1"/>
        <end position="135"/>
    </location>
</feature>
<feature type="compositionally biased region" description="Basic and acidic residues" evidence="1">
    <location>
        <begin position="45"/>
        <end position="75"/>
    </location>
</feature>
<accession>A0A422Q7N5</accession>
<feature type="compositionally biased region" description="Low complexity" evidence="1">
    <location>
        <begin position="76"/>
        <end position="88"/>
    </location>
</feature>
<comment type="caution">
    <text evidence="2">The sequence shown here is derived from an EMBL/GenBank/DDBJ whole genome shotgun (WGS) entry which is preliminary data.</text>
</comment>